<dbReference type="InterPro" id="IPR010987">
    <property type="entry name" value="Glutathione-S-Trfase_C-like"/>
</dbReference>
<dbReference type="EMBL" id="CP136336">
    <property type="protein sequence ID" value="WOB05986.1"/>
    <property type="molecule type" value="Genomic_DNA"/>
</dbReference>
<dbReference type="InterPro" id="IPR050983">
    <property type="entry name" value="GST_Omega/HSP26"/>
</dbReference>
<dbReference type="SFLD" id="SFLDG00358">
    <property type="entry name" value="Main_(cytGST)"/>
    <property type="match status" value="1"/>
</dbReference>
<keyword evidence="4" id="KW-1185">Reference proteome</keyword>
<evidence type="ECO:0000259" key="2">
    <source>
        <dbReference type="PROSITE" id="PS50405"/>
    </source>
</evidence>
<name>A0ABZ0CLX8_9BURK</name>
<dbReference type="PROSITE" id="PS50404">
    <property type="entry name" value="GST_NTER"/>
    <property type="match status" value="1"/>
</dbReference>
<dbReference type="Gene3D" id="3.40.30.10">
    <property type="entry name" value="Glutaredoxin"/>
    <property type="match status" value="1"/>
</dbReference>
<dbReference type="PROSITE" id="PS50405">
    <property type="entry name" value="GST_CTER"/>
    <property type="match status" value="1"/>
</dbReference>
<feature type="domain" description="GST C-terminal" evidence="2">
    <location>
        <begin position="93"/>
        <end position="253"/>
    </location>
</feature>
<dbReference type="InterPro" id="IPR036282">
    <property type="entry name" value="Glutathione-S-Trfase_C_sf"/>
</dbReference>
<dbReference type="RefSeq" id="WP_316698161.1">
    <property type="nucleotide sequence ID" value="NZ_CP136336.1"/>
</dbReference>
<dbReference type="InterPro" id="IPR036249">
    <property type="entry name" value="Thioredoxin-like_sf"/>
</dbReference>
<dbReference type="Pfam" id="PF00043">
    <property type="entry name" value="GST_C"/>
    <property type="match status" value="1"/>
</dbReference>
<dbReference type="PANTHER" id="PTHR43968:SF6">
    <property type="entry name" value="GLUTATHIONE S-TRANSFERASE OMEGA"/>
    <property type="match status" value="1"/>
</dbReference>
<dbReference type="InterPro" id="IPR004045">
    <property type="entry name" value="Glutathione_S-Trfase_N"/>
</dbReference>
<dbReference type="InterPro" id="IPR004046">
    <property type="entry name" value="GST_C"/>
</dbReference>
<gene>
    <name evidence="3" type="ORF">RXV79_13750</name>
</gene>
<dbReference type="Pfam" id="PF13409">
    <property type="entry name" value="GST_N_2"/>
    <property type="match status" value="1"/>
</dbReference>
<accession>A0ABZ0CLX8</accession>
<dbReference type="SUPFAM" id="SSF47616">
    <property type="entry name" value="GST C-terminal domain-like"/>
    <property type="match status" value="1"/>
</dbReference>
<protein>
    <submittedName>
        <fullName evidence="3">Glutathione S-transferase family protein</fullName>
    </submittedName>
</protein>
<reference evidence="3 4" key="1">
    <citation type="submission" date="2023-10" db="EMBL/GenBank/DDBJ databases">
        <title>Bacteria for the degradation of biodegradable plastic PBAT(Polybutylene adipate terephthalate).</title>
        <authorList>
            <person name="Weon H.-Y."/>
            <person name="Yeon J."/>
        </authorList>
    </citation>
    <scope>NUCLEOTIDE SEQUENCE [LARGE SCALE GENOMIC DNA]</scope>
    <source>
        <strain evidence="3 4">SBD 7-3</strain>
    </source>
</reference>
<evidence type="ECO:0000313" key="4">
    <source>
        <dbReference type="Proteomes" id="UP001303946"/>
    </source>
</evidence>
<dbReference type="SFLD" id="SFLDS00019">
    <property type="entry name" value="Glutathione_Transferase_(cytos"/>
    <property type="match status" value="1"/>
</dbReference>
<sequence>MSTPSTDSFTLFHGWRSSASRRVRLCLAEKGIAYDSRLVDMVKGEQHSPEYLAMNPNGVVPTLLHGKRVLYESSVIAEYLDELYPTPPLRPADPYARAVMRNFVRWIDEHCLPKLIVFNWSISMQPVAGQWNDAQLAERLARIPTAERKEAWTRVARKPYTDDEKAEAMRGLLKLLDKMDAMLEESPHGWLLGEGYSIADIAAVPFVMRIGELNPGALAIHPLTVAWWEKVQARPSFKMARIEPYEASLRRPD</sequence>
<evidence type="ECO:0000259" key="1">
    <source>
        <dbReference type="PROSITE" id="PS50404"/>
    </source>
</evidence>
<dbReference type="Gene3D" id="1.20.1050.10">
    <property type="match status" value="1"/>
</dbReference>
<feature type="domain" description="GST N-terminal" evidence="1">
    <location>
        <begin position="7"/>
        <end position="88"/>
    </location>
</feature>
<dbReference type="Proteomes" id="UP001303946">
    <property type="component" value="Chromosome"/>
</dbReference>
<dbReference type="SUPFAM" id="SSF52833">
    <property type="entry name" value="Thioredoxin-like"/>
    <property type="match status" value="1"/>
</dbReference>
<organism evidence="3 4">
    <name type="scientific">Piscinibacter gummiphilus</name>
    <dbReference type="NCBI Taxonomy" id="946333"/>
    <lineage>
        <taxon>Bacteria</taxon>
        <taxon>Pseudomonadati</taxon>
        <taxon>Pseudomonadota</taxon>
        <taxon>Betaproteobacteria</taxon>
        <taxon>Burkholderiales</taxon>
        <taxon>Sphaerotilaceae</taxon>
        <taxon>Piscinibacter</taxon>
    </lineage>
</organism>
<evidence type="ECO:0000313" key="3">
    <source>
        <dbReference type="EMBL" id="WOB05986.1"/>
    </source>
</evidence>
<dbReference type="InterPro" id="IPR040079">
    <property type="entry name" value="Glutathione_S-Trfase"/>
</dbReference>
<proteinExistence type="predicted"/>
<dbReference type="PANTHER" id="PTHR43968">
    <property type="match status" value="1"/>
</dbReference>